<organism evidence="2 3">
    <name type="scientific">Rattus norvegicus</name>
    <name type="common">Rat</name>
    <dbReference type="NCBI Taxonomy" id="10116"/>
    <lineage>
        <taxon>Eukaryota</taxon>
        <taxon>Metazoa</taxon>
        <taxon>Chordata</taxon>
        <taxon>Craniata</taxon>
        <taxon>Vertebrata</taxon>
        <taxon>Euteleostomi</taxon>
        <taxon>Mammalia</taxon>
        <taxon>Eutheria</taxon>
        <taxon>Euarchontoglires</taxon>
        <taxon>Glires</taxon>
        <taxon>Rodentia</taxon>
        <taxon>Myomorpha</taxon>
        <taxon>Muroidea</taxon>
        <taxon>Muridae</taxon>
        <taxon>Murinae</taxon>
        <taxon>Rattus</taxon>
    </lineage>
</organism>
<dbReference type="AlphaFoldDB" id="A6KBK7"/>
<dbReference type="EMBL" id="CH474034">
    <property type="protein sequence ID" value="EDL97524.1"/>
    <property type="molecule type" value="Genomic_DNA"/>
</dbReference>
<evidence type="ECO:0000256" key="1">
    <source>
        <dbReference type="SAM" id="SignalP"/>
    </source>
</evidence>
<feature type="chain" id="PRO_5039922161" evidence="1">
    <location>
        <begin position="23"/>
        <end position="66"/>
    </location>
</feature>
<feature type="signal peptide" evidence="1">
    <location>
        <begin position="1"/>
        <end position="22"/>
    </location>
</feature>
<keyword evidence="1" id="KW-0732">Signal</keyword>
<proteinExistence type="predicted"/>
<sequence length="66" mass="7427">MEVLMRMEVSLLLETLAVTAVGNEPWANNFVLDFTLLTLSYQLTHPDSPRVLAFTCVGKGRRDLCE</sequence>
<reference evidence="2 3" key="1">
    <citation type="submission" date="2005-09" db="EMBL/GenBank/DDBJ databases">
        <authorList>
            <person name="Mural R.J."/>
            <person name="Li P.W."/>
            <person name="Adams M.D."/>
            <person name="Amanatides P.G."/>
            <person name="Baden-Tillson H."/>
            <person name="Barnstead M."/>
            <person name="Chin S.H."/>
            <person name="Dew I."/>
            <person name="Evans C.A."/>
            <person name="Ferriera S."/>
            <person name="Flanigan M."/>
            <person name="Fosler C."/>
            <person name="Glodek A."/>
            <person name="Gu Z."/>
            <person name="Holt R.A."/>
            <person name="Jennings D."/>
            <person name="Kraft C.L."/>
            <person name="Lu F."/>
            <person name="Nguyen T."/>
            <person name="Nusskern D.R."/>
            <person name="Pfannkoch C.M."/>
            <person name="Sitter C."/>
            <person name="Sutton G.G."/>
            <person name="Venter J.C."/>
            <person name="Wang Z."/>
            <person name="Woodage T."/>
            <person name="Zheng X.H."/>
            <person name="Zhong F."/>
        </authorList>
    </citation>
    <scope>NUCLEOTIDE SEQUENCE [LARGE SCALE GENOMIC DNA]</scope>
    <source>
        <strain>BN</strain>
        <strain evidence="3">Sprague-Dawley</strain>
    </source>
</reference>
<protein>
    <submittedName>
        <fullName evidence="2">RCG27671</fullName>
    </submittedName>
</protein>
<dbReference type="Proteomes" id="UP000234681">
    <property type="component" value="Chromosome 6"/>
</dbReference>
<name>A6KBK7_RAT</name>
<accession>A6KBK7</accession>
<evidence type="ECO:0000313" key="3">
    <source>
        <dbReference type="Proteomes" id="UP000234681"/>
    </source>
</evidence>
<evidence type="ECO:0000313" key="2">
    <source>
        <dbReference type="EMBL" id="EDL97524.1"/>
    </source>
</evidence>
<gene>
    <name evidence="2" type="ORF">rCG_27671</name>
</gene>